<dbReference type="STRING" id="249408.BOO71_0003097"/>
<feature type="transmembrane region" description="Helical" evidence="1">
    <location>
        <begin position="12"/>
        <end position="35"/>
    </location>
</feature>
<gene>
    <name evidence="2" type="ORF">BOO71_0003097</name>
</gene>
<dbReference type="Proteomes" id="UP000186607">
    <property type="component" value="Unassembled WGS sequence"/>
</dbReference>
<keyword evidence="1" id="KW-0812">Transmembrane</keyword>
<feature type="transmembrane region" description="Helical" evidence="1">
    <location>
        <begin position="41"/>
        <end position="61"/>
    </location>
</feature>
<dbReference type="OrthoDB" id="73580at2"/>
<name>A0A1U7P296_9DEIO</name>
<protein>
    <submittedName>
        <fullName evidence="2">Uncharacterized protein</fullName>
    </submittedName>
</protein>
<keyword evidence="1" id="KW-1133">Transmembrane helix</keyword>
<reference evidence="2 3" key="1">
    <citation type="submission" date="2017-01" db="EMBL/GenBank/DDBJ databases">
        <title>Genome Analysis of Deinococcus marmoris KOPRI26562.</title>
        <authorList>
            <person name="Kim J.H."/>
            <person name="Oh H.-M."/>
        </authorList>
    </citation>
    <scope>NUCLEOTIDE SEQUENCE [LARGE SCALE GENOMIC DNA]</scope>
    <source>
        <strain evidence="2 3">KOPRI26562</strain>
    </source>
</reference>
<dbReference type="EMBL" id="MSTI01000036">
    <property type="protein sequence ID" value="OLV19305.1"/>
    <property type="molecule type" value="Genomic_DNA"/>
</dbReference>
<dbReference type="AlphaFoldDB" id="A0A1U7P296"/>
<accession>A0A1U7P296</accession>
<sequence>MSRKPARLSFELALQLRLLSLAGALLIFTLLWAGFIYPSLITLPALLVTPALFLLLAAVVSPQFVETRPWLRTYLLLSVGLSVVCWVFILVWFSRT</sequence>
<evidence type="ECO:0000256" key="1">
    <source>
        <dbReference type="SAM" id="Phobius"/>
    </source>
</evidence>
<keyword evidence="3" id="KW-1185">Reference proteome</keyword>
<organism evidence="2 3">
    <name type="scientific">Deinococcus marmoris</name>
    <dbReference type="NCBI Taxonomy" id="249408"/>
    <lineage>
        <taxon>Bacteria</taxon>
        <taxon>Thermotogati</taxon>
        <taxon>Deinococcota</taxon>
        <taxon>Deinococci</taxon>
        <taxon>Deinococcales</taxon>
        <taxon>Deinococcaceae</taxon>
        <taxon>Deinococcus</taxon>
    </lineage>
</organism>
<evidence type="ECO:0000313" key="3">
    <source>
        <dbReference type="Proteomes" id="UP000186607"/>
    </source>
</evidence>
<keyword evidence="1" id="KW-0472">Membrane</keyword>
<comment type="caution">
    <text evidence="2">The sequence shown here is derived from an EMBL/GenBank/DDBJ whole genome shotgun (WGS) entry which is preliminary data.</text>
</comment>
<feature type="transmembrane region" description="Helical" evidence="1">
    <location>
        <begin position="73"/>
        <end position="93"/>
    </location>
</feature>
<evidence type="ECO:0000313" key="2">
    <source>
        <dbReference type="EMBL" id="OLV19305.1"/>
    </source>
</evidence>
<proteinExistence type="predicted"/>
<dbReference type="RefSeq" id="WP_075830914.1">
    <property type="nucleotide sequence ID" value="NZ_MSTI01000036.1"/>
</dbReference>